<dbReference type="Proteomes" id="UP001187192">
    <property type="component" value="Unassembled WGS sequence"/>
</dbReference>
<evidence type="ECO:0000256" key="1">
    <source>
        <dbReference type="SAM" id="SignalP"/>
    </source>
</evidence>
<feature type="chain" id="PRO_5041662903" evidence="1">
    <location>
        <begin position="17"/>
        <end position="103"/>
    </location>
</feature>
<sequence>MTLNLLVMVNLYEIAANTSLYVFCKAESSGDCTILAVDRDEKVSDRLVYVNYASKLDGCTNHKLILTEWLVEHQDLPVVALFSGFVVDLLKVISAPLGLFLCL</sequence>
<accession>A0AA88CLK3</accession>
<protein>
    <submittedName>
        <fullName evidence="2">Uncharacterized protein</fullName>
    </submittedName>
</protein>
<reference evidence="2" key="1">
    <citation type="submission" date="2023-07" db="EMBL/GenBank/DDBJ databases">
        <title>draft genome sequence of fig (Ficus carica).</title>
        <authorList>
            <person name="Takahashi T."/>
            <person name="Nishimura K."/>
        </authorList>
    </citation>
    <scope>NUCLEOTIDE SEQUENCE</scope>
</reference>
<gene>
    <name evidence="2" type="ORF">TIFTF001_050119</name>
</gene>
<proteinExistence type="predicted"/>
<keyword evidence="1" id="KW-0732">Signal</keyword>
<dbReference type="AlphaFoldDB" id="A0AA88CLK3"/>
<evidence type="ECO:0000313" key="2">
    <source>
        <dbReference type="EMBL" id="GMN21296.1"/>
    </source>
</evidence>
<organism evidence="2 3">
    <name type="scientific">Ficus carica</name>
    <name type="common">Common fig</name>
    <dbReference type="NCBI Taxonomy" id="3494"/>
    <lineage>
        <taxon>Eukaryota</taxon>
        <taxon>Viridiplantae</taxon>
        <taxon>Streptophyta</taxon>
        <taxon>Embryophyta</taxon>
        <taxon>Tracheophyta</taxon>
        <taxon>Spermatophyta</taxon>
        <taxon>Magnoliopsida</taxon>
        <taxon>eudicotyledons</taxon>
        <taxon>Gunneridae</taxon>
        <taxon>Pentapetalae</taxon>
        <taxon>rosids</taxon>
        <taxon>fabids</taxon>
        <taxon>Rosales</taxon>
        <taxon>Moraceae</taxon>
        <taxon>Ficeae</taxon>
        <taxon>Ficus</taxon>
    </lineage>
</organism>
<comment type="caution">
    <text evidence="2">The sequence shown here is derived from an EMBL/GenBank/DDBJ whole genome shotgun (WGS) entry which is preliminary data.</text>
</comment>
<name>A0AA88CLK3_FICCA</name>
<feature type="signal peptide" evidence="1">
    <location>
        <begin position="1"/>
        <end position="16"/>
    </location>
</feature>
<evidence type="ECO:0000313" key="3">
    <source>
        <dbReference type="Proteomes" id="UP001187192"/>
    </source>
</evidence>
<dbReference type="EMBL" id="BTGU01007816">
    <property type="protein sequence ID" value="GMN21296.1"/>
    <property type="molecule type" value="Genomic_DNA"/>
</dbReference>
<keyword evidence="3" id="KW-1185">Reference proteome</keyword>